<comment type="caution">
    <text evidence="2">The sequence shown here is derived from an EMBL/GenBank/DDBJ whole genome shotgun (WGS) entry which is preliminary data.</text>
</comment>
<reference evidence="2 3" key="1">
    <citation type="submission" date="2019-10" db="EMBL/GenBank/DDBJ databases">
        <title>Assembly and Annotation for the nematode Trichostrongylus colubriformis.</title>
        <authorList>
            <person name="Martin J."/>
        </authorList>
    </citation>
    <scope>NUCLEOTIDE SEQUENCE [LARGE SCALE GENOMIC DNA]</scope>
    <source>
        <strain evidence="2">G859</strain>
        <tissue evidence="2">Whole worm</tissue>
    </source>
</reference>
<evidence type="ECO:0000256" key="1">
    <source>
        <dbReference type="SAM" id="MobiDB-lite"/>
    </source>
</evidence>
<gene>
    <name evidence="2" type="ORF">GCK32_013210</name>
</gene>
<evidence type="ECO:0000313" key="2">
    <source>
        <dbReference type="EMBL" id="KAK5969997.1"/>
    </source>
</evidence>
<feature type="compositionally biased region" description="Acidic residues" evidence="1">
    <location>
        <begin position="56"/>
        <end position="66"/>
    </location>
</feature>
<sequence length="91" mass="10714">MLCFLNFRRRSQPLNQPIICIGDRTDTNAIFGDIHRPKCHLGFLTFCNSAVSERIPEEENEDEVEEDVAHEHEPKVEEDPFSYILWLYNMC</sequence>
<accession>A0AAN8F0T4</accession>
<dbReference type="AlphaFoldDB" id="A0AAN8F0T4"/>
<feature type="region of interest" description="Disordered" evidence="1">
    <location>
        <begin position="56"/>
        <end position="75"/>
    </location>
</feature>
<evidence type="ECO:0000313" key="3">
    <source>
        <dbReference type="Proteomes" id="UP001331761"/>
    </source>
</evidence>
<proteinExistence type="predicted"/>
<organism evidence="2 3">
    <name type="scientific">Trichostrongylus colubriformis</name>
    <name type="common">Black scour worm</name>
    <dbReference type="NCBI Taxonomy" id="6319"/>
    <lineage>
        <taxon>Eukaryota</taxon>
        <taxon>Metazoa</taxon>
        <taxon>Ecdysozoa</taxon>
        <taxon>Nematoda</taxon>
        <taxon>Chromadorea</taxon>
        <taxon>Rhabditida</taxon>
        <taxon>Rhabditina</taxon>
        <taxon>Rhabditomorpha</taxon>
        <taxon>Strongyloidea</taxon>
        <taxon>Trichostrongylidae</taxon>
        <taxon>Trichostrongylus</taxon>
    </lineage>
</organism>
<name>A0AAN8F0T4_TRICO</name>
<keyword evidence="3" id="KW-1185">Reference proteome</keyword>
<dbReference type="Proteomes" id="UP001331761">
    <property type="component" value="Unassembled WGS sequence"/>
</dbReference>
<dbReference type="EMBL" id="WIXE01019463">
    <property type="protein sequence ID" value="KAK5969997.1"/>
    <property type="molecule type" value="Genomic_DNA"/>
</dbReference>
<protein>
    <submittedName>
        <fullName evidence="2">Uncharacterized protein</fullName>
    </submittedName>
</protein>